<evidence type="ECO:0000313" key="4">
    <source>
        <dbReference type="EMBL" id="OAF64303.1"/>
    </source>
</evidence>
<reference evidence="4 5" key="1">
    <citation type="submission" date="2016-04" db="EMBL/GenBank/DDBJ databases">
        <title>The genome of Intoshia linei affirms orthonectids as highly simplified spiralians.</title>
        <authorList>
            <person name="Mikhailov K.V."/>
            <person name="Slusarev G.S."/>
            <person name="Nikitin M.A."/>
            <person name="Logacheva M.D."/>
            <person name="Penin A."/>
            <person name="Aleoshin V."/>
            <person name="Panchin Y.V."/>
        </authorList>
    </citation>
    <scope>NUCLEOTIDE SEQUENCE [LARGE SCALE GENOMIC DNA]</scope>
    <source>
        <strain evidence="4">Intl2013</strain>
        <tissue evidence="4">Whole animal</tissue>
    </source>
</reference>
<dbReference type="EMBL" id="LWCA01001946">
    <property type="protein sequence ID" value="OAF64303.1"/>
    <property type="molecule type" value="Genomic_DNA"/>
</dbReference>
<dbReference type="Pfam" id="PF00250">
    <property type="entry name" value="Forkhead"/>
    <property type="match status" value="1"/>
</dbReference>
<dbReference type="GO" id="GO:0003700">
    <property type="term" value="F:DNA-binding transcription factor activity"/>
    <property type="evidence" value="ECO:0007669"/>
    <property type="project" value="InterPro"/>
</dbReference>
<comment type="caution">
    <text evidence="4">The sequence shown here is derived from an EMBL/GenBank/DDBJ whole genome shotgun (WGS) entry which is preliminary data.</text>
</comment>
<evidence type="ECO:0000313" key="5">
    <source>
        <dbReference type="Proteomes" id="UP000078046"/>
    </source>
</evidence>
<dbReference type="Gene3D" id="1.10.10.10">
    <property type="entry name" value="Winged helix-like DNA-binding domain superfamily/Winged helix DNA-binding domain"/>
    <property type="match status" value="1"/>
</dbReference>
<gene>
    <name evidence="4" type="ORF">A3Q56_07984</name>
</gene>
<dbReference type="PROSITE" id="PS50039">
    <property type="entry name" value="FORK_HEAD_3"/>
    <property type="match status" value="1"/>
</dbReference>
<dbReference type="InterPro" id="IPR001766">
    <property type="entry name" value="Fork_head_dom"/>
</dbReference>
<protein>
    <recommendedName>
        <fullName evidence="3">Fork-head domain-containing protein</fullName>
    </recommendedName>
</protein>
<dbReference type="Proteomes" id="UP000078046">
    <property type="component" value="Unassembled WGS sequence"/>
</dbReference>
<feature type="domain" description="Fork-head" evidence="3">
    <location>
        <begin position="44"/>
        <end position="139"/>
    </location>
</feature>
<evidence type="ECO:0000259" key="3">
    <source>
        <dbReference type="PROSITE" id="PS50039"/>
    </source>
</evidence>
<dbReference type="SUPFAM" id="SSF46785">
    <property type="entry name" value="Winged helix' DNA-binding domain"/>
    <property type="match status" value="1"/>
</dbReference>
<dbReference type="SMART" id="SM00339">
    <property type="entry name" value="FH"/>
    <property type="match status" value="1"/>
</dbReference>
<evidence type="ECO:0000256" key="2">
    <source>
        <dbReference type="PROSITE-ProRule" id="PRU00089"/>
    </source>
</evidence>
<organism evidence="4 5">
    <name type="scientific">Intoshia linei</name>
    <dbReference type="NCBI Taxonomy" id="1819745"/>
    <lineage>
        <taxon>Eukaryota</taxon>
        <taxon>Metazoa</taxon>
        <taxon>Spiralia</taxon>
        <taxon>Lophotrochozoa</taxon>
        <taxon>Mesozoa</taxon>
        <taxon>Orthonectida</taxon>
        <taxon>Rhopaluridae</taxon>
        <taxon>Intoshia</taxon>
    </lineage>
</organism>
<feature type="DNA-binding region" description="Fork-head" evidence="2">
    <location>
        <begin position="44"/>
        <end position="139"/>
    </location>
</feature>
<keyword evidence="2" id="KW-0539">Nucleus</keyword>
<comment type="subcellular location">
    <subcellularLocation>
        <location evidence="2">Nucleus</location>
    </subcellularLocation>
</comment>
<dbReference type="GO" id="GO:0043565">
    <property type="term" value="F:sequence-specific DNA binding"/>
    <property type="evidence" value="ECO:0007669"/>
    <property type="project" value="InterPro"/>
</dbReference>
<name>A0A177ASF0_9BILA</name>
<sequence>MEKILNTINANPEKPLKSPLIKSSSTCQNYCTNAGTMERYFIPRTQLTYLRLCYLAICMDKCNSKKLTEIYLFLHQNFLPLTSNRKPTSVRNSIRHCLTKNAIFMKCPKDTYTGSSYWRINPQIVPPYVAESFITRRIAVEIKDVPCCTINDKTSGIVEINKKVYKDLIGYDSLSRNKLKVNEPLSKLPKNENMLSCTHQFKLDSDIALGERRENLDNIEKDIVQRHQNQKVSNNSCQIQNFKNNIKNHQDENVLNKPHDIHYYLFNLLDGVTTKYKTFDDYKESYKGENKEHWSEEYAKIYADYIKSIVIIILFFSSFFKSQKGPNNTNKGEGYSTLYYDVSTDDYTTKKVTTDYYDKTYDDYINRKVS</sequence>
<dbReference type="AlphaFoldDB" id="A0A177ASF0"/>
<keyword evidence="5" id="KW-1185">Reference proteome</keyword>
<dbReference type="InterPro" id="IPR036388">
    <property type="entry name" value="WH-like_DNA-bd_sf"/>
</dbReference>
<dbReference type="InterPro" id="IPR036390">
    <property type="entry name" value="WH_DNA-bd_sf"/>
</dbReference>
<dbReference type="GO" id="GO:0005634">
    <property type="term" value="C:nucleus"/>
    <property type="evidence" value="ECO:0007669"/>
    <property type="project" value="UniProtKB-SubCell"/>
</dbReference>
<evidence type="ECO:0000256" key="1">
    <source>
        <dbReference type="ARBA" id="ARBA00023125"/>
    </source>
</evidence>
<accession>A0A177ASF0</accession>
<keyword evidence="1 2" id="KW-0238">DNA-binding</keyword>
<proteinExistence type="predicted"/>